<dbReference type="Pfam" id="PF08268">
    <property type="entry name" value="FBA_3"/>
    <property type="match status" value="1"/>
</dbReference>
<gene>
    <name evidence="2" type="ORF">TSUD_204110</name>
</gene>
<dbReference type="Pfam" id="PF00646">
    <property type="entry name" value="F-box"/>
    <property type="match status" value="1"/>
</dbReference>
<evidence type="ECO:0000259" key="1">
    <source>
        <dbReference type="SMART" id="SM00256"/>
    </source>
</evidence>
<evidence type="ECO:0000313" key="3">
    <source>
        <dbReference type="Proteomes" id="UP000242715"/>
    </source>
</evidence>
<sequence>MKRIKVDHENEGSLNTDVIFDILSRVPTKPLLNMKCISRGWHGIISNRSFIKAQLQNTDLVLNGFIVQDRYMMCKRDIKTVSYIPVESKNGAKVVHQTVFGFLPEDVVVLASCKGIVCCRSCLPSSNPTIYVCNPSNREWIQLKWSPPCDITESIALAFDFEPSKFKLVRVKRIELNNYDDEDEDEEDFFFTFELYCSETKTWRKSAEICNCKDDLIKNRGVYIGGFLHWLTEGDQILTFDVEKEMSLLIPVPVPLANEFRTVAACIGEYEGRLHYVQVSEQGLHVWCLEDLYEFKWMLKHCKILEVFEGEYPRFFLNLKNRVLESEDTTNPWMNPLGFKDGKLLIKVSSELYIYDMKKDKMAHACSYLQLKPQSMSHPTVFPLSLTLVSLKDA</sequence>
<proteinExistence type="predicted"/>
<dbReference type="InterPro" id="IPR013187">
    <property type="entry name" value="F-box-assoc_dom_typ3"/>
</dbReference>
<dbReference type="InterPro" id="IPR036047">
    <property type="entry name" value="F-box-like_dom_sf"/>
</dbReference>
<dbReference type="NCBIfam" id="TIGR01640">
    <property type="entry name" value="F_box_assoc_1"/>
    <property type="match status" value="1"/>
</dbReference>
<reference evidence="3" key="1">
    <citation type="journal article" date="2017" name="Front. Plant Sci.">
        <title>Climate Clever Clovers: New Paradigm to Reduce the Environmental Footprint of Ruminants by Breeding Low Methanogenic Forages Utilizing Haplotype Variation.</title>
        <authorList>
            <person name="Kaur P."/>
            <person name="Appels R."/>
            <person name="Bayer P.E."/>
            <person name="Keeble-Gagnere G."/>
            <person name="Wang J."/>
            <person name="Hirakawa H."/>
            <person name="Shirasawa K."/>
            <person name="Vercoe P."/>
            <person name="Stefanova K."/>
            <person name="Durmic Z."/>
            <person name="Nichols P."/>
            <person name="Revell C."/>
            <person name="Isobe S.N."/>
            <person name="Edwards D."/>
            <person name="Erskine W."/>
        </authorList>
    </citation>
    <scope>NUCLEOTIDE SEQUENCE [LARGE SCALE GENOMIC DNA]</scope>
    <source>
        <strain evidence="3">cv. Daliak</strain>
    </source>
</reference>
<dbReference type="InterPro" id="IPR001810">
    <property type="entry name" value="F-box_dom"/>
</dbReference>
<feature type="domain" description="F-box" evidence="1">
    <location>
        <begin position="14"/>
        <end position="54"/>
    </location>
</feature>
<dbReference type="InterPro" id="IPR017451">
    <property type="entry name" value="F-box-assoc_interact_dom"/>
</dbReference>
<name>A0A2Z6LWR1_TRISU</name>
<evidence type="ECO:0000313" key="2">
    <source>
        <dbReference type="EMBL" id="GAU14762.1"/>
    </source>
</evidence>
<dbReference type="InterPro" id="IPR055290">
    <property type="entry name" value="At3g26010-like"/>
</dbReference>
<dbReference type="AlphaFoldDB" id="A0A2Z6LWR1"/>
<dbReference type="EMBL" id="DF973146">
    <property type="protein sequence ID" value="GAU14762.1"/>
    <property type="molecule type" value="Genomic_DNA"/>
</dbReference>
<dbReference type="PANTHER" id="PTHR35546">
    <property type="entry name" value="F-BOX PROTEIN INTERACTION DOMAIN PROTEIN-RELATED"/>
    <property type="match status" value="1"/>
</dbReference>
<dbReference type="OrthoDB" id="626202at2759"/>
<dbReference type="SMART" id="SM00256">
    <property type="entry name" value="FBOX"/>
    <property type="match status" value="1"/>
</dbReference>
<protein>
    <recommendedName>
        <fullName evidence="1">F-box domain-containing protein</fullName>
    </recommendedName>
</protein>
<dbReference type="PANTHER" id="PTHR35546:SF21">
    <property type="entry name" value="F-BOX DOMAIN-CONTAINING PROTEIN"/>
    <property type="match status" value="1"/>
</dbReference>
<organism evidence="2 3">
    <name type="scientific">Trifolium subterraneum</name>
    <name type="common">Subterranean clover</name>
    <dbReference type="NCBI Taxonomy" id="3900"/>
    <lineage>
        <taxon>Eukaryota</taxon>
        <taxon>Viridiplantae</taxon>
        <taxon>Streptophyta</taxon>
        <taxon>Embryophyta</taxon>
        <taxon>Tracheophyta</taxon>
        <taxon>Spermatophyta</taxon>
        <taxon>Magnoliopsida</taxon>
        <taxon>eudicotyledons</taxon>
        <taxon>Gunneridae</taxon>
        <taxon>Pentapetalae</taxon>
        <taxon>rosids</taxon>
        <taxon>fabids</taxon>
        <taxon>Fabales</taxon>
        <taxon>Fabaceae</taxon>
        <taxon>Papilionoideae</taxon>
        <taxon>50 kb inversion clade</taxon>
        <taxon>NPAAA clade</taxon>
        <taxon>Hologalegina</taxon>
        <taxon>IRL clade</taxon>
        <taxon>Trifolieae</taxon>
        <taxon>Trifolium</taxon>
    </lineage>
</organism>
<dbReference type="SUPFAM" id="SSF81383">
    <property type="entry name" value="F-box domain"/>
    <property type="match status" value="1"/>
</dbReference>
<dbReference type="Proteomes" id="UP000242715">
    <property type="component" value="Unassembled WGS sequence"/>
</dbReference>
<accession>A0A2Z6LWR1</accession>
<keyword evidence="3" id="KW-1185">Reference proteome</keyword>